<organism evidence="1 2">
    <name type="scientific">Paraburkholderia unamae</name>
    <dbReference type="NCBI Taxonomy" id="219649"/>
    <lineage>
        <taxon>Bacteria</taxon>
        <taxon>Pseudomonadati</taxon>
        <taxon>Pseudomonadota</taxon>
        <taxon>Betaproteobacteria</taxon>
        <taxon>Burkholderiales</taxon>
        <taxon>Burkholderiaceae</taxon>
        <taxon>Paraburkholderia</taxon>
    </lineage>
</organism>
<proteinExistence type="predicted"/>
<dbReference type="EMBL" id="QEOB01000023">
    <property type="protein sequence ID" value="PVX72831.1"/>
    <property type="molecule type" value="Genomic_DNA"/>
</dbReference>
<keyword evidence="2" id="KW-1185">Reference proteome</keyword>
<evidence type="ECO:0000313" key="2">
    <source>
        <dbReference type="Proteomes" id="UP000245712"/>
    </source>
</evidence>
<dbReference type="Proteomes" id="UP000245712">
    <property type="component" value="Unassembled WGS sequence"/>
</dbReference>
<dbReference type="RefSeq" id="WP_116613985.1">
    <property type="nucleotide sequence ID" value="NZ_QEOB01000023.1"/>
</dbReference>
<accession>A0ABX5KBB4</accession>
<protein>
    <submittedName>
        <fullName evidence="1">Uncharacterized protein</fullName>
    </submittedName>
</protein>
<comment type="caution">
    <text evidence="1">The sequence shown here is derived from an EMBL/GenBank/DDBJ whole genome shotgun (WGS) entry which is preliminary data.</text>
</comment>
<gene>
    <name evidence="1" type="ORF">C7402_12370</name>
</gene>
<sequence>MGHTIDFAAIVDPAPRASMDARPECAGDSQSDRFSAVEVACAALFERWCARRNVIPLAYLMHVWPIPKPTDLDIRQLGGSMTELLRGHASALDVEDKKLIKRTLLSVQAALHV</sequence>
<reference evidence="1 2" key="1">
    <citation type="submission" date="2018-05" db="EMBL/GenBank/DDBJ databases">
        <title>Genomic Encyclopedia of Type Strains, Phase IV (KMG-V): Genome sequencing to study the core and pangenomes of soil and plant-associated prokaryotes.</title>
        <authorList>
            <person name="Whitman W."/>
        </authorList>
    </citation>
    <scope>NUCLEOTIDE SEQUENCE [LARGE SCALE GENOMIC DNA]</scope>
    <source>
        <strain evidence="1 2">SCZa-39</strain>
    </source>
</reference>
<evidence type="ECO:0000313" key="1">
    <source>
        <dbReference type="EMBL" id="PVX72831.1"/>
    </source>
</evidence>
<name>A0ABX5KBB4_9BURK</name>